<evidence type="ECO:0000313" key="6">
    <source>
        <dbReference type="Proteomes" id="UP000789508"/>
    </source>
</evidence>
<evidence type="ECO:0000256" key="2">
    <source>
        <dbReference type="ARBA" id="ARBA00022679"/>
    </source>
</evidence>
<dbReference type="GO" id="GO:0000032">
    <property type="term" value="P:cell wall mannoprotein biosynthetic process"/>
    <property type="evidence" value="ECO:0007669"/>
    <property type="project" value="TreeGrafter"/>
</dbReference>
<dbReference type="PANTHER" id="PTHR31121:SF10">
    <property type="entry name" value="MANNOSYLTRANSFERASE KTR2-RELATED"/>
    <property type="match status" value="1"/>
</dbReference>
<accession>A0A9N9EEB8</accession>
<dbReference type="OrthoDB" id="439943at2759"/>
<name>A0A9N9EEB8_9GLOM</name>
<comment type="caution">
    <text evidence="5">The sequence shown here is derived from an EMBL/GenBank/DDBJ whole genome shotgun (WGS) entry which is preliminary data.</text>
</comment>
<sequence length="321" mass="38674">MKDPSLRPPLNVNNQDDTNFSNITQSTTTTRAKAAIVILVRNSELHQLRFTMHQLEDRWNKKFHYPYVFLNDVAFTDEFKELTTGITESKTFYEMWSYPPWINQTKADENRDQMEKDRVIYGGSLPYRHMCRFNSGFFFRHPLLDEYDWYWRVEPSVEFACTIDYDPFLFMQKNNLSYGFTISLPEFNNTIPTLWQTVRSFMHENKELINPNNFLNFITDKDGDYNLCHFWSNFEIGSLNFWRSERYLKFFDYLDKKGGFFYERWGDAPVHSIALAMFLERSEIHFFNDIAYKHNPFQHCPEDLERYHYSGLCHCDPQQNF</sequence>
<dbReference type="Gene3D" id="3.90.550.10">
    <property type="entry name" value="Spore Coat Polysaccharide Biosynthesis Protein SpsA, Chain A"/>
    <property type="match status" value="1"/>
</dbReference>
<protein>
    <submittedName>
        <fullName evidence="5">3417_t:CDS:1</fullName>
    </submittedName>
</protein>
<dbReference type="EMBL" id="CAJVPS010012511">
    <property type="protein sequence ID" value="CAG8671356.1"/>
    <property type="molecule type" value="Genomic_DNA"/>
</dbReference>
<reference evidence="5" key="1">
    <citation type="submission" date="2021-06" db="EMBL/GenBank/DDBJ databases">
        <authorList>
            <person name="Kallberg Y."/>
            <person name="Tangrot J."/>
            <person name="Rosling A."/>
        </authorList>
    </citation>
    <scope>NUCLEOTIDE SEQUENCE</scope>
    <source>
        <strain evidence="5">FL130A</strain>
    </source>
</reference>
<dbReference type="AlphaFoldDB" id="A0A9N9EEB8"/>
<feature type="active site" description="Nucleophile" evidence="3">
    <location>
        <position position="235"/>
    </location>
</feature>
<dbReference type="PANTHER" id="PTHR31121">
    <property type="entry name" value="ALPHA-1,2 MANNOSYLTRANSFERASE KTR1"/>
    <property type="match status" value="1"/>
</dbReference>
<evidence type="ECO:0000256" key="3">
    <source>
        <dbReference type="PIRSR" id="PIRSR018153-1"/>
    </source>
</evidence>
<feature type="compositionally biased region" description="Polar residues" evidence="4">
    <location>
        <begin position="11"/>
        <end position="22"/>
    </location>
</feature>
<evidence type="ECO:0000256" key="1">
    <source>
        <dbReference type="ARBA" id="ARBA00007677"/>
    </source>
</evidence>
<dbReference type="Proteomes" id="UP000789508">
    <property type="component" value="Unassembled WGS sequence"/>
</dbReference>
<evidence type="ECO:0000313" key="5">
    <source>
        <dbReference type="EMBL" id="CAG8671356.1"/>
    </source>
</evidence>
<proteinExistence type="inferred from homology"/>
<dbReference type="SUPFAM" id="SSF53448">
    <property type="entry name" value="Nucleotide-diphospho-sugar transferases"/>
    <property type="match status" value="1"/>
</dbReference>
<gene>
    <name evidence="5" type="ORF">ALEPTO_LOCUS10601</name>
</gene>
<feature type="region of interest" description="Disordered" evidence="4">
    <location>
        <begin position="1"/>
        <end position="22"/>
    </location>
</feature>
<dbReference type="InterPro" id="IPR029044">
    <property type="entry name" value="Nucleotide-diphossugar_trans"/>
</dbReference>
<keyword evidence="6" id="KW-1185">Reference proteome</keyword>
<dbReference type="GO" id="GO:0006493">
    <property type="term" value="P:protein O-linked glycosylation"/>
    <property type="evidence" value="ECO:0007669"/>
    <property type="project" value="TreeGrafter"/>
</dbReference>
<evidence type="ECO:0000256" key="4">
    <source>
        <dbReference type="SAM" id="MobiDB-lite"/>
    </source>
</evidence>
<dbReference type="GO" id="GO:0005794">
    <property type="term" value="C:Golgi apparatus"/>
    <property type="evidence" value="ECO:0007669"/>
    <property type="project" value="TreeGrafter"/>
</dbReference>
<dbReference type="GO" id="GO:0000026">
    <property type="term" value="F:alpha-1,2-mannosyltransferase activity"/>
    <property type="evidence" value="ECO:0007669"/>
    <property type="project" value="TreeGrafter"/>
</dbReference>
<keyword evidence="2" id="KW-0808">Transferase</keyword>
<dbReference type="Pfam" id="PF01793">
    <property type="entry name" value="Glyco_transf_15"/>
    <property type="match status" value="1"/>
</dbReference>
<comment type="similarity">
    <text evidence="1">Belongs to the glycosyltransferase 15 family.</text>
</comment>
<dbReference type="GO" id="GO:0016020">
    <property type="term" value="C:membrane"/>
    <property type="evidence" value="ECO:0007669"/>
    <property type="project" value="InterPro"/>
</dbReference>
<organism evidence="5 6">
    <name type="scientific">Ambispora leptoticha</name>
    <dbReference type="NCBI Taxonomy" id="144679"/>
    <lineage>
        <taxon>Eukaryota</taxon>
        <taxon>Fungi</taxon>
        <taxon>Fungi incertae sedis</taxon>
        <taxon>Mucoromycota</taxon>
        <taxon>Glomeromycotina</taxon>
        <taxon>Glomeromycetes</taxon>
        <taxon>Archaeosporales</taxon>
        <taxon>Ambisporaceae</taxon>
        <taxon>Ambispora</taxon>
    </lineage>
</organism>
<dbReference type="FunFam" id="3.90.550.10:FF:000051">
    <property type="entry name" value="Alpha-1,2-mannosyltransferase (Ktr4)"/>
    <property type="match status" value="1"/>
</dbReference>
<dbReference type="PIRSF" id="PIRSF018153">
    <property type="entry name" value="Glyco_trans_15"/>
    <property type="match status" value="1"/>
</dbReference>
<dbReference type="InterPro" id="IPR002685">
    <property type="entry name" value="Glyco_trans_15"/>
</dbReference>
<feature type="non-terminal residue" evidence="5">
    <location>
        <position position="1"/>
    </location>
</feature>
<dbReference type="GO" id="GO:0006487">
    <property type="term" value="P:protein N-linked glycosylation"/>
    <property type="evidence" value="ECO:0007669"/>
    <property type="project" value="TreeGrafter"/>
</dbReference>